<keyword evidence="1" id="KW-0805">Transcription regulation</keyword>
<keyword evidence="7" id="KW-1185">Reference proteome</keyword>
<keyword evidence="2 4" id="KW-0238">DNA-binding</keyword>
<dbReference type="PANTHER" id="PTHR30055:SF234">
    <property type="entry name" value="HTH-TYPE TRANSCRIPTIONAL REGULATOR BETI"/>
    <property type="match status" value="1"/>
</dbReference>
<protein>
    <submittedName>
        <fullName evidence="6">TetR/AcrR family transcriptional regulator</fullName>
    </submittedName>
</protein>
<dbReference type="InterPro" id="IPR009057">
    <property type="entry name" value="Homeodomain-like_sf"/>
</dbReference>
<comment type="caution">
    <text evidence="6">The sequence shown here is derived from an EMBL/GenBank/DDBJ whole genome shotgun (WGS) entry which is preliminary data.</text>
</comment>
<sequence>MTPTSVERGQETRARLIAAAGQLIVEEGWGAVTTRKLAARADVRPGLVHYHFGTVTDLLVEASLATVEREVGIVMGMLAQAPAGPQGVEMAVTGMAQYSADPASTVLTSEMLLAATRNERLRTGLATLQGTWLQAVAQWLGEHGLTADPEPTALVLGALLDGLVLHRLVDPELAVPIDGPLRRLVGLPEATNRPATP</sequence>
<dbReference type="SUPFAM" id="SSF46689">
    <property type="entry name" value="Homeodomain-like"/>
    <property type="match status" value="1"/>
</dbReference>
<organism evidence="6 7">
    <name type="scientific">Catenulispora pinistramenti</name>
    <dbReference type="NCBI Taxonomy" id="2705254"/>
    <lineage>
        <taxon>Bacteria</taxon>
        <taxon>Bacillati</taxon>
        <taxon>Actinomycetota</taxon>
        <taxon>Actinomycetes</taxon>
        <taxon>Catenulisporales</taxon>
        <taxon>Catenulisporaceae</taxon>
        <taxon>Catenulispora</taxon>
    </lineage>
</organism>
<dbReference type="SUPFAM" id="SSF48498">
    <property type="entry name" value="Tetracyclin repressor-like, C-terminal domain"/>
    <property type="match status" value="1"/>
</dbReference>
<evidence type="ECO:0000256" key="1">
    <source>
        <dbReference type="ARBA" id="ARBA00023015"/>
    </source>
</evidence>
<dbReference type="Pfam" id="PF00440">
    <property type="entry name" value="TetR_N"/>
    <property type="match status" value="1"/>
</dbReference>
<evidence type="ECO:0000256" key="2">
    <source>
        <dbReference type="ARBA" id="ARBA00023125"/>
    </source>
</evidence>
<dbReference type="Gene3D" id="1.10.357.10">
    <property type="entry name" value="Tetracycline Repressor, domain 2"/>
    <property type="match status" value="1"/>
</dbReference>
<dbReference type="PRINTS" id="PR00455">
    <property type="entry name" value="HTHTETR"/>
</dbReference>
<gene>
    <name evidence="6" type="ORF">KGQ19_16820</name>
</gene>
<evidence type="ECO:0000313" key="6">
    <source>
        <dbReference type="EMBL" id="MBS2548532.1"/>
    </source>
</evidence>
<evidence type="ECO:0000313" key="7">
    <source>
        <dbReference type="Proteomes" id="UP000730482"/>
    </source>
</evidence>
<dbReference type="RefSeq" id="WP_212010110.1">
    <property type="nucleotide sequence ID" value="NZ_JAAFYZ010000050.1"/>
</dbReference>
<proteinExistence type="predicted"/>
<name>A0ABS5KR64_9ACTN</name>
<dbReference type="InterPro" id="IPR050109">
    <property type="entry name" value="HTH-type_TetR-like_transc_reg"/>
</dbReference>
<dbReference type="InterPro" id="IPR001647">
    <property type="entry name" value="HTH_TetR"/>
</dbReference>
<dbReference type="InterPro" id="IPR036271">
    <property type="entry name" value="Tet_transcr_reg_TetR-rel_C_sf"/>
</dbReference>
<evidence type="ECO:0000256" key="4">
    <source>
        <dbReference type="PROSITE-ProRule" id="PRU00335"/>
    </source>
</evidence>
<feature type="DNA-binding region" description="H-T-H motif" evidence="4">
    <location>
        <begin position="33"/>
        <end position="52"/>
    </location>
</feature>
<dbReference type="EMBL" id="JAAFYZ010000050">
    <property type="protein sequence ID" value="MBS2548532.1"/>
    <property type="molecule type" value="Genomic_DNA"/>
</dbReference>
<accession>A0ABS5KR64</accession>
<keyword evidence="3" id="KW-0804">Transcription</keyword>
<feature type="domain" description="HTH tetR-type" evidence="5">
    <location>
        <begin position="10"/>
        <end position="70"/>
    </location>
</feature>
<evidence type="ECO:0000256" key="3">
    <source>
        <dbReference type="ARBA" id="ARBA00023163"/>
    </source>
</evidence>
<evidence type="ECO:0000259" key="5">
    <source>
        <dbReference type="PROSITE" id="PS50977"/>
    </source>
</evidence>
<dbReference type="PANTHER" id="PTHR30055">
    <property type="entry name" value="HTH-TYPE TRANSCRIPTIONAL REGULATOR RUTR"/>
    <property type="match status" value="1"/>
</dbReference>
<dbReference type="PROSITE" id="PS50977">
    <property type="entry name" value="HTH_TETR_2"/>
    <property type="match status" value="1"/>
</dbReference>
<reference evidence="6 7" key="1">
    <citation type="submission" date="2020-02" db="EMBL/GenBank/DDBJ databases">
        <title>Acidophilic actinobacteria isolated from forest soil.</title>
        <authorList>
            <person name="Golinska P."/>
        </authorList>
    </citation>
    <scope>NUCLEOTIDE SEQUENCE [LARGE SCALE GENOMIC DNA]</scope>
    <source>
        <strain evidence="6 7">NL8</strain>
    </source>
</reference>
<dbReference type="InterPro" id="IPR041583">
    <property type="entry name" value="TetR_C_31"/>
</dbReference>
<dbReference type="Proteomes" id="UP000730482">
    <property type="component" value="Unassembled WGS sequence"/>
</dbReference>
<dbReference type="Pfam" id="PF17940">
    <property type="entry name" value="TetR_C_31"/>
    <property type="match status" value="1"/>
</dbReference>